<dbReference type="HOGENOM" id="CLU_1487259_0_0_9"/>
<accession>Q38ZD1</accession>
<organism evidence="1 2">
    <name type="scientific">Latilactobacillus sakei subsp. sakei (strain 23K)</name>
    <name type="common">Lactobacillus sakei subsp. sakei</name>
    <dbReference type="NCBI Taxonomy" id="314315"/>
    <lineage>
        <taxon>Bacteria</taxon>
        <taxon>Bacillati</taxon>
        <taxon>Bacillota</taxon>
        <taxon>Bacilli</taxon>
        <taxon>Lactobacillales</taxon>
        <taxon>Lactobacillaceae</taxon>
        <taxon>Latilactobacillus</taxon>
    </lineage>
</organism>
<dbReference type="OrthoDB" id="9953232at2"/>
<dbReference type="eggNOG" id="ENOG5030AZ2">
    <property type="taxonomic scope" value="Bacteria"/>
</dbReference>
<evidence type="ECO:0000313" key="1">
    <source>
        <dbReference type="EMBL" id="CAI54446.1"/>
    </source>
</evidence>
<protein>
    <submittedName>
        <fullName evidence="1">Uncharacterized protein</fullName>
    </submittedName>
</protein>
<dbReference type="EMBL" id="CR936503">
    <property type="protein sequence ID" value="CAI54446.1"/>
    <property type="molecule type" value="Genomic_DNA"/>
</dbReference>
<reference evidence="2" key="1">
    <citation type="journal article" date="2005" name="Nat. Biotechnol.">
        <title>The complete genome sequence of the meat-borne lactic acid bacterium Lactobacillus sakei 23K.</title>
        <authorList>
            <person name="Chaillou S."/>
            <person name="Champomier-Verges M.-C."/>
            <person name="Cornet M."/>
            <person name="Crutz-Le Coq A.-M."/>
            <person name="Dudez A.-M."/>
            <person name="Martin V."/>
            <person name="Beaufils S."/>
            <person name="Darbon-Rongere E."/>
            <person name="Bossy R."/>
            <person name="Loux V."/>
            <person name="Zagorec M."/>
        </authorList>
    </citation>
    <scope>NUCLEOTIDE SEQUENCE [LARGE SCALE GENOMIC DNA]</scope>
    <source>
        <strain evidence="2">23K</strain>
    </source>
</reference>
<keyword evidence="2" id="KW-1185">Reference proteome</keyword>
<proteinExistence type="predicted"/>
<sequence>MSNNMMNPTDFSFYYQTEEYTRSDNFLSNHGLSGEGVQFLTALLGINNSSKIALDNRPNGEVKKRSLSRTVYQRAMVEMDRDFGLLTIIDSLNEPYTEVLNKKAFLKNTNGERYFELPNVSTFYQYFLGGIEYVDEIIFQYGDKEEDIFDSIYEYLTDKENKQIMDDFIDELGGEIDEPRI</sequence>
<gene>
    <name evidence="1" type="ordered locus">LCA_0149</name>
</gene>
<dbReference type="AlphaFoldDB" id="Q38ZD1"/>
<dbReference type="KEGG" id="lsa:LCA_0149"/>
<name>Q38ZD1_LATSS</name>
<dbReference type="Proteomes" id="UP000002707">
    <property type="component" value="Chromosome"/>
</dbReference>
<dbReference type="RefSeq" id="WP_011373860.1">
    <property type="nucleotide sequence ID" value="NC_007576.1"/>
</dbReference>
<dbReference type="STRING" id="314315.LCA_0149"/>
<evidence type="ECO:0000313" key="2">
    <source>
        <dbReference type="Proteomes" id="UP000002707"/>
    </source>
</evidence>